<dbReference type="AlphaFoldDB" id="A0A554X632"/>
<comment type="caution">
    <text evidence="2">The sequence shown here is derived from an EMBL/GenBank/DDBJ whole genome shotgun (WGS) entry which is preliminary data.</text>
</comment>
<dbReference type="Proteomes" id="UP000318542">
    <property type="component" value="Unassembled WGS sequence"/>
</dbReference>
<keyword evidence="3" id="KW-1185">Reference proteome</keyword>
<dbReference type="Pfam" id="PF12697">
    <property type="entry name" value="Abhydrolase_6"/>
    <property type="match status" value="1"/>
</dbReference>
<keyword evidence="2" id="KW-0378">Hydrolase</keyword>
<dbReference type="PANTHER" id="PTHR43798">
    <property type="entry name" value="MONOACYLGLYCEROL LIPASE"/>
    <property type="match status" value="1"/>
</dbReference>
<gene>
    <name evidence="2" type="ORF">Tther_00567</name>
</gene>
<dbReference type="Gene3D" id="3.40.50.1820">
    <property type="entry name" value="alpha/beta hydrolase"/>
    <property type="match status" value="1"/>
</dbReference>
<dbReference type="InterPro" id="IPR000639">
    <property type="entry name" value="Epox_hydrolase-like"/>
</dbReference>
<evidence type="ECO:0000313" key="3">
    <source>
        <dbReference type="Proteomes" id="UP000318542"/>
    </source>
</evidence>
<feature type="domain" description="AB hydrolase-1" evidence="1">
    <location>
        <begin position="40"/>
        <end position="320"/>
    </location>
</feature>
<evidence type="ECO:0000259" key="1">
    <source>
        <dbReference type="Pfam" id="PF12697"/>
    </source>
</evidence>
<protein>
    <submittedName>
        <fullName evidence="2">Tropinesterase</fullName>
        <ecNumber evidence="2">3.1.1.10</ecNumber>
    </submittedName>
</protein>
<dbReference type="InterPro" id="IPR029058">
    <property type="entry name" value="AB_hydrolase_fold"/>
</dbReference>
<evidence type="ECO:0000313" key="2">
    <source>
        <dbReference type="EMBL" id="TSE31283.1"/>
    </source>
</evidence>
<dbReference type="InterPro" id="IPR050266">
    <property type="entry name" value="AB_hydrolase_sf"/>
</dbReference>
<dbReference type="PRINTS" id="PR00412">
    <property type="entry name" value="EPOXHYDRLASE"/>
</dbReference>
<accession>A0A554X632</accession>
<dbReference type="EMBL" id="VJOL01000006">
    <property type="protein sequence ID" value="TSE31283.1"/>
    <property type="molecule type" value="Genomic_DNA"/>
</dbReference>
<dbReference type="SUPFAM" id="SSF53474">
    <property type="entry name" value="alpha/beta-Hydrolases"/>
    <property type="match status" value="1"/>
</dbReference>
<organism evidence="2 3">
    <name type="scientific">Tepidimonas thermarum</name>
    <dbReference type="NCBI Taxonomy" id="335431"/>
    <lineage>
        <taxon>Bacteria</taxon>
        <taxon>Pseudomonadati</taxon>
        <taxon>Pseudomonadota</taxon>
        <taxon>Betaproteobacteria</taxon>
        <taxon>Burkholderiales</taxon>
        <taxon>Tepidimonas</taxon>
    </lineage>
</organism>
<dbReference type="InterPro" id="IPR000073">
    <property type="entry name" value="AB_hydrolase_1"/>
</dbReference>
<sequence length="341" mass="38228">MTQMYQVLRSSRSTFETVRGLRYHLREWGTPQPDRAPLWLLHGWMDVSASWQFVVDALAHERYCIAPDWRGFGLTRAAHLADASPAPPPYGLTDHYLFADYLADVDFLIGRVNQRLGRAPDAPIDLVGHSMGGNVAMLYAGVRPARVRRLVNLEGFGLPATRPEQAPRRYAAWLDELHQLANGELTLKTYRGLDGVAQRLMKTNRRLPDDRARWLAQHWARPLDPQAPEGEWVILGDPAHKVRSSQLYRVDEVLAVYGNIAAPVLAVEASDDSLAQWFPRGEHSLAEYHRRLQAVPRCRIARVEDAGHMLHHDQPQRVAALIEAHLDAPDGGDAPLGGRGA</sequence>
<dbReference type="GO" id="GO:0016020">
    <property type="term" value="C:membrane"/>
    <property type="evidence" value="ECO:0007669"/>
    <property type="project" value="TreeGrafter"/>
</dbReference>
<dbReference type="PANTHER" id="PTHR43798:SF33">
    <property type="entry name" value="HYDROLASE, PUTATIVE (AFU_ORTHOLOGUE AFUA_2G14860)-RELATED"/>
    <property type="match status" value="1"/>
</dbReference>
<reference evidence="2 3" key="1">
    <citation type="submission" date="2019-07" db="EMBL/GenBank/DDBJ databases">
        <title>Tepidimonas thermarum AA-1 draft genome.</title>
        <authorList>
            <person name="Da Costa M.S."/>
            <person name="Froufe H.J.C."/>
            <person name="Egas C."/>
            <person name="Albuquerque L."/>
        </authorList>
    </citation>
    <scope>NUCLEOTIDE SEQUENCE [LARGE SCALE GENOMIC DNA]</scope>
    <source>
        <strain evidence="2 3">AA-1</strain>
    </source>
</reference>
<dbReference type="EC" id="3.1.1.10" evidence="2"/>
<name>A0A554X632_9BURK</name>
<dbReference type="GO" id="GO:0050357">
    <property type="term" value="F:tropinesterase activity"/>
    <property type="evidence" value="ECO:0007669"/>
    <property type="project" value="UniProtKB-EC"/>
</dbReference>
<proteinExistence type="predicted"/>